<comment type="caution">
    <text evidence="7">The sequence shown here is derived from an EMBL/GenBank/DDBJ whole genome shotgun (WGS) entry which is preliminary data.</text>
</comment>
<dbReference type="Pfam" id="PF05055">
    <property type="entry name" value="DUF677"/>
    <property type="match status" value="1"/>
</dbReference>
<keyword evidence="3 6" id="KW-0812">Transmembrane</keyword>
<dbReference type="Proteomes" id="UP001558713">
    <property type="component" value="Unassembled WGS sequence"/>
</dbReference>
<comment type="subcellular location">
    <subcellularLocation>
        <location evidence="1">Membrane</location>
        <topology evidence="1">Multi-pass membrane protein</topology>
    </subcellularLocation>
</comment>
<keyword evidence="8" id="KW-1185">Reference proteome</keyword>
<protein>
    <submittedName>
        <fullName evidence="7">Uncharacterized protein</fullName>
    </submittedName>
</protein>
<dbReference type="EMBL" id="JBANAX010000049">
    <property type="protein sequence ID" value="KAL1224651.1"/>
    <property type="molecule type" value="Genomic_DNA"/>
</dbReference>
<gene>
    <name evidence="7" type="ORF">V5N11_001091</name>
</gene>
<evidence type="ECO:0000256" key="2">
    <source>
        <dbReference type="ARBA" id="ARBA00009074"/>
    </source>
</evidence>
<dbReference type="PANTHER" id="PTHR31113:SF13">
    <property type="entry name" value="(RAPE) HYPOTHETICAL PROTEIN"/>
    <property type="match status" value="1"/>
</dbReference>
<feature type="transmembrane region" description="Helical" evidence="6">
    <location>
        <begin position="217"/>
        <end position="237"/>
    </location>
</feature>
<reference evidence="7 8" key="1">
    <citation type="submission" date="2024-04" db="EMBL/GenBank/DDBJ databases">
        <title>Genome assembly C_amara_ONT_v2.</title>
        <authorList>
            <person name="Yant L."/>
            <person name="Moore C."/>
            <person name="Slenker M."/>
        </authorList>
    </citation>
    <scope>NUCLEOTIDE SEQUENCE [LARGE SCALE GENOMIC DNA]</scope>
    <source>
        <tissue evidence="7">Leaf</tissue>
    </source>
</reference>
<evidence type="ECO:0000256" key="6">
    <source>
        <dbReference type="SAM" id="Phobius"/>
    </source>
</evidence>
<dbReference type="GO" id="GO:0016020">
    <property type="term" value="C:membrane"/>
    <property type="evidence" value="ECO:0007669"/>
    <property type="project" value="UniProtKB-SubCell"/>
</dbReference>
<evidence type="ECO:0000256" key="1">
    <source>
        <dbReference type="ARBA" id="ARBA00004141"/>
    </source>
</evidence>
<name>A0ABD1C5A6_CARAN</name>
<accession>A0ABD1C5A6</accession>
<evidence type="ECO:0000313" key="8">
    <source>
        <dbReference type="Proteomes" id="UP001558713"/>
    </source>
</evidence>
<dbReference type="PANTHER" id="PTHR31113">
    <property type="entry name" value="UPF0496 PROTEIN 3-RELATED"/>
    <property type="match status" value="1"/>
</dbReference>
<evidence type="ECO:0000256" key="3">
    <source>
        <dbReference type="ARBA" id="ARBA00022692"/>
    </source>
</evidence>
<proteinExistence type="inferred from homology"/>
<sequence>MACFGYLCGLKIGTYNLQSEYSEPLRSYKSACKEDPKLKSFDSQLKQRVTTVMKSLDDQTESPLPLASHLEVYGSVIELNQDAVREFIESKEDVWKNKDLMSLVEVYFKSTAKTLDFFNTVDNCVKRANNMQLIIQFALRQFKKESNGTQLGGNAKKKYSKTLGELNKFKAVGDPFGDEFMTEYKSVYDQQIFLLKEIRELIKTLDKKQRKVKNWRFLSNVVLGTALASVLVLSVVLTAGSVVPVVGAVASALTVPIERVGKWFSVTWKAYDNAVGKQQALATEIDRHAYQNSVVTITIKLQVDNLCNEILSILTYVDFAVERKEDETATIDAMKKIEMQVNEFTEKIKVVGENASKFTKFIDSGRTRVLEHIYKLPAN</sequence>
<keyword evidence="4 6" id="KW-1133">Transmembrane helix</keyword>
<organism evidence="7 8">
    <name type="scientific">Cardamine amara subsp. amara</name>
    <dbReference type="NCBI Taxonomy" id="228776"/>
    <lineage>
        <taxon>Eukaryota</taxon>
        <taxon>Viridiplantae</taxon>
        <taxon>Streptophyta</taxon>
        <taxon>Embryophyta</taxon>
        <taxon>Tracheophyta</taxon>
        <taxon>Spermatophyta</taxon>
        <taxon>Magnoliopsida</taxon>
        <taxon>eudicotyledons</taxon>
        <taxon>Gunneridae</taxon>
        <taxon>Pentapetalae</taxon>
        <taxon>rosids</taxon>
        <taxon>malvids</taxon>
        <taxon>Brassicales</taxon>
        <taxon>Brassicaceae</taxon>
        <taxon>Cardamineae</taxon>
        <taxon>Cardamine</taxon>
    </lineage>
</organism>
<evidence type="ECO:0000313" key="7">
    <source>
        <dbReference type="EMBL" id="KAL1224651.1"/>
    </source>
</evidence>
<evidence type="ECO:0000256" key="4">
    <source>
        <dbReference type="ARBA" id="ARBA00022989"/>
    </source>
</evidence>
<dbReference type="InterPro" id="IPR007749">
    <property type="entry name" value="DUF677"/>
</dbReference>
<keyword evidence="5 6" id="KW-0472">Membrane</keyword>
<evidence type="ECO:0000256" key="5">
    <source>
        <dbReference type="ARBA" id="ARBA00023136"/>
    </source>
</evidence>
<comment type="similarity">
    <text evidence="2">Belongs to the UPF0496 family.</text>
</comment>
<dbReference type="AlphaFoldDB" id="A0ABD1C5A6"/>